<proteinExistence type="predicted"/>
<dbReference type="Proteomes" id="UP000008177">
    <property type="component" value="Unplaced contigs"/>
</dbReference>
<evidence type="ECO:0000313" key="2">
    <source>
        <dbReference type="Proteomes" id="UP000008177"/>
    </source>
</evidence>
<organism evidence="1 2">
    <name type="scientific">Botryotinia fuckeliana (strain T4)</name>
    <name type="common">Noble rot fungus</name>
    <name type="synonym">Botrytis cinerea</name>
    <dbReference type="NCBI Taxonomy" id="999810"/>
    <lineage>
        <taxon>Eukaryota</taxon>
        <taxon>Fungi</taxon>
        <taxon>Dikarya</taxon>
        <taxon>Ascomycota</taxon>
        <taxon>Pezizomycotina</taxon>
        <taxon>Leotiomycetes</taxon>
        <taxon>Helotiales</taxon>
        <taxon>Sclerotiniaceae</taxon>
        <taxon>Botrytis</taxon>
    </lineage>
</organism>
<accession>G2YLF0</accession>
<dbReference type="InParanoid" id="G2YLF0"/>
<dbReference type="EMBL" id="FQ790343">
    <property type="protein sequence ID" value="CCD52448.1"/>
    <property type="molecule type" value="Genomic_DNA"/>
</dbReference>
<name>G2YLF0_BOTF4</name>
<dbReference type="HOGENOM" id="CLU_2922382_0_0_1"/>
<dbReference type="AlphaFoldDB" id="G2YLF0"/>
<gene>
    <name evidence="1" type="ORF">BofuT4_uP077410.1</name>
</gene>
<protein>
    <submittedName>
        <fullName evidence="1">Uncharacterized protein</fullName>
    </submittedName>
</protein>
<evidence type="ECO:0000313" key="1">
    <source>
        <dbReference type="EMBL" id="CCD52448.1"/>
    </source>
</evidence>
<reference evidence="2" key="1">
    <citation type="journal article" date="2011" name="PLoS Genet.">
        <title>Genomic analysis of the necrotrophic fungal pathogens Sclerotinia sclerotiorum and Botrytis cinerea.</title>
        <authorList>
            <person name="Amselem J."/>
            <person name="Cuomo C.A."/>
            <person name="van Kan J.A."/>
            <person name="Viaud M."/>
            <person name="Benito E.P."/>
            <person name="Couloux A."/>
            <person name="Coutinho P.M."/>
            <person name="de Vries R.P."/>
            <person name="Dyer P.S."/>
            <person name="Fillinger S."/>
            <person name="Fournier E."/>
            <person name="Gout L."/>
            <person name="Hahn M."/>
            <person name="Kohn L."/>
            <person name="Lapalu N."/>
            <person name="Plummer K.M."/>
            <person name="Pradier J.M."/>
            <person name="Quevillon E."/>
            <person name="Sharon A."/>
            <person name="Simon A."/>
            <person name="ten Have A."/>
            <person name="Tudzynski B."/>
            <person name="Tudzynski P."/>
            <person name="Wincker P."/>
            <person name="Andrew M."/>
            <person name="Anthouard V."/>
            <person name="Beever R.E."/>
            <person name="Beffa R."/>
            <person name="Benoit I."/>
            <person name="Bouzid O."/>
            <person name="Brault B."/>
            <person name="Chen Z."/>
            <person name="Choquer M."/>
            <person name="Collemare J."/>
            <person name="Cotton P."/>
            <person name="Danchin E.G."/>
            <person name="Da Silva C."/>
            <person name="Gautier A."/>
            <person name="Giraud C."/>
            <person name="Giraud T."/>
            <person name="Gonzalez C."/>
            <person name="Grossetete S."/>
            <person name="Guldener U."/>
            <person name="Henrissat B."/>
            <person name="Howlett B.J."/>
            <person name="Kodira C."/>
            <person name="Kretschmer M."/>
            <person name="Lappartient A."/>
            <person name="Leroch M."/>
            <person name="Levis C."/>
            <person name="Mauceli E."/>
            <person name="Neuveglise C."/>
            <person name="Oeser B."/>
            <person name="Pearson M."/>
            <person name="Poulain J."/>
            <person name="Poussereau N."/>
            <person name="Quesneville H."/>
            <person name="Rascle C."/>
            <person name="Schumacher J."/>
            <person name="Segurens B."/>
            <person name="Sexton A."/>
            <person name="Silva E."/>
            <person name="Sirven C."/>
            <person name="Soanes D.M."/>
            <person name="Talbot N.J."/>
            <person name="Templeton M."/>
            <person name="Yandava C."/>
            <person name="Yarden O."/>
            <person name="Zeng Q."/>
            <person name="Rollins J.A."/>
            <person name="Lebrun M.H."/>
            <person name="Dickman M."/>
        </authorList>
    </citation>
    <scope>NUCLEOTIDE SEQUENCE [LARGE SCALE GENOMIC DNA]</scope>
    <source>
        <strain evidence="2">T4</strain>
    </source>
</reference>
<sequence>MYPTPYLICSKTDLSVLHLTGFAKAESTILAQFERWCLELFVHISDSKESSIDEELEHKRL</sequence>